<gene>
    <name evidence="4" type="ORF">INT47_006158</name>
</gene>
<dbReference type="PROSITE" id="PS50188">
    <property type="entry name" value="B302_SPRY"/>
    <property type="match status" value="1"/>
</dbReference>
<feature type="domain" description="B30.2/SPRY" evidence="2">
    <location>
        <begin position="152"/>
        <end position="340"/>
    </location>
</feature>
<dbReference type="SMART" id="SM00757">
    <property type="entry name" value="CRA"/>
    <property type="match status" value="1"/>
</dbReference>
<dbReference type="InterPro" id="IPR043136">
    <property type="entry name" value="B30.2/SPRY_sf"/>
</dbReference>
<sequence>MSSPFFLGDFASQSRNRALGPSLRGLSAAARNNNPQRWSSQKTIKEEILSFYARQSEGIPHIPDYLTNTVYDRLVKKQYVLFNKKNDYKYEARKDLVEPTNVAHKNMPLNSLRQHALDERSGMSFYEHTPTSSNNNAGKKVPTVQEYAALSALLNRNSYDFNLLIQDLRLPSAWDVRPKCDFIGVNSDNLELIYTGDGKDGTEVASVRANHAMKKQCGIYYFEIQVISKGIDGHIGIGFCKNINSLNRFPGWEEHSWGYHAENGKVYSGPGTEKPYGPSYGTGDIIGCGVDFRDMSAFYTINGIYLGIAFDDIYETDIYPFVGFKTAGEKIEANFGTKPFLYDIKQHRANEKRELLKEVTKQSIEPVVSRFPVINAFVESDHADKVVMEYLRHHGFLKSAAALEGEMKLKSDELPDVDTEMINRQEIRECIIEGKIDKAILLCNRHYPSVLEKNPIVDFKLQCRKFLEMVRRVQANIDQSPSDEYEAQSLQVSERNDNSMKRRISESDLEPYNSKKKKQKITEHVLPTLEDVMEFGNNLKQKYASDLEQNSLMKAELLTTFSTLAYNDLKNEAVAYLFELPYIKKVAAELNSVILVSLGQHRNTSIERIYKQTAVTIEELVMGGNAKAALLEPERDCLKVLDL</sequence>
<name>A0A8H7RDL2_9FUNG</name>
<keyword evidence="5" id="KW-1185">Reference proteome</keyword>
<dbReference type="SUPFAM" id="SSF49899">
    <property type="entry name" value="Concanavalin A-like lectins/glucanases"/>
    <property type="match status" value="1"/>
</dbReference>
<dbReference type="Proteomes" id="UP000603453">
    <property type="component" value="Unassembled WGS sequence"/>
</dbReference>
<dbReference type="InterPro" id="IPR001870">
    <property type="entry name" value="B30.2/SPRY"/>
</dbReference>
<dbReference type="CDD" id="cd12909">
    <property type="entry name" value="SPRY_RanBP9_10"/>
    <property type="match status" value="1"/>
</dbReference>
<proteinExistence type="predicted"/>
<dbReference type="PROSITE" id="PS50897">
    <property type="entry name" value="CTLH"/>
    <property type="match status" value="1"/>
</dbReference>
<dbReference type="PROSITE" id="PS50896">
    <property type="entry name" value="LISH"/>
    <property type="match status" value="1"/>
</dbReference>
<dbReference type="AlphaFoldDB" id="A0A8H7RDL2"/>
<evidence type="ECO:0000259" key="3">
    <source>
        <dbReference type="PROSITE" id="PS50897"/>
    </source>
</evidence>
<comment type="caution">
    <text evidence="4">The sequence shown here is derived from an EMBL/GenBank/DDBJ whole genome shotgun (WGS) entry which is preliminary data.</text>
</comment>
<dbReference type="InterPro" id="IPR050618">
    <property type="entry name" value="Ubq-SigPath_Reg"/>
</dbReference>
<dbReference type="Pfam" id="PF00622">
    <property type="entry name" value="SPRY"/>
    <property type="match status" value="1"/>
</dbReference>
<evidence type="ECO:0000256" key="1">
    <source>
        <dbReference type="SAM" id="MobiDB-lite"/>
    </source>
</evidence>
<evidence type="ECO:0000259" key="2">
    <source>
        <dbReference type="PROSITE" id="PS50188"/>
    </source>
</evidence>
<dbReference type="SMART" id="SM00668">
    <property type="entry name" value="CTLH"/>
    <property type="match status" value="1"/>
</dbReference>
<reference evidence="4" key="1">
    <citation type="submission" date="2020-12" db="EMBL/GenBank/DDBJ databases">
        <title>Metabolic potential, ecology and presence of endohyphal bacteria is reflected in genomic diversity of Mucoromycotina.</title>
        <authorList>
            <person name="Muszewska A."/>
            <person name="Okrasinska A."/>
            <person name="Steczkiewicz K."/>
            <person name="Drgas O."/>
            <person name="Orlowska M."/>
            <person name="Perlinska-Lenart U."/>
            <person name="Aleksandrzak-Piekarczyk T."/>
            <person name="Szatraj K."/>
            <person name="Zielenkiewicz U."/>
            <person name="Pilsyk S."/>
            <person name="Malc E."/>
            <person name="Mieczkowski P."/>
            <person name="Kruszewska J.S."/>
            <person name="Biernat P."/>
            <person name="Pawlowska J."/>
        </authorList>
    </citation>
    <scope>NUCLEOTIDE SEQUENCE</scope>
    <source>
        <strain evidence="4">WA0000017839</strain>
    </source>
</reference>
<protein>
    <submittedName>
        <fullName evidence="4">Uncharacterized protein</fullName>
    </submittedName>
</protein>
<dbReference type="InterPro" id="IPR024964">
    <property type="entry name" value="CTLH/CRA"/>
</dbReference>
<dbReference type="SMART" id="SM00449">
    <property type="entry name" value="SPRY"/>
    <property type="match status" value="1"/>
</dbReference>
<dbReference type="InterPro" id="IPR013144">
    <property type="entry name" value="CRA_dom"/>
</dbReference>
<dbReference type="InterPro" id="IPR013320">
    <property type="entry name" value="ConA-like_dom_sf"/>
</dbReference>
<dbReference type="Pfam" id="PF10607">
    <property type="entry name" value="CTLH"/>
    <property type="match status" value="1"/>
</dbReference>
<dbReference type="InterPro" id="IPR003877">
    <property type="entry name" value="SPRY_dom"/>
</dbReference>
<dbReference type="InterPro" id="IPR006594">
    <property type="entry name" value="LisH"/>
</dbReference>
<dbReference type="EMBL" id="JAEPRD010000020">
    <property type="protein sequence ID" value="KAG2208302.1"/>
    <property type="molecule type" value="Genomic_DNA"/>
</dbReference>
<evidence type="ECO:0000313" key="5">
    <source>
        <dbReference type="Proteomes" id="UP000603453"/>
    </source>
</evidence>
<feature type="region of interest" description="Disordered" evidence="1">
    <location>
        <begin position="481"/>
        <end position="502"/>
    </location>
</feature>
<accession>A0A8H7RDL2</accession>
<dbReference type="InterPro" id="IPR035782">
    <property type="entry name" value="SPRY_RanBP9/10"/>
</dbReference>
<dbReference type="OrthoDB" id="25503at2759"/>
<dbReference type="Gene3D" id="2.60.120.920">
    <property type="match status" value="1"/>
</dbReference>
<dbReference type="PANTHER" id="PTHR12864">
    <property type="entry name" value="RAN BINDING PROTEIN 9-RELATED"/>
    <property type="match status" value="1"/>
</dbReference>
<feature type="domain" description="CTLH" evidence="3">
    <location>
        <begin position="420"/>
        <end position="477"/>
    </location>
</feature>
<dbReference type="InterPro" id="IPR006595">
    <property type="entry name" value="CTLH_C"/>
</dbReference>
<evidence type="ECO:0000313" key="4">
    <source>
        <dbReference type="EMBL" id="KAG2208302.1"/>
    </source>
</evidence>
<organism evidence="4 5">
    <name type="scientific">Mucor saturninus</name>
    <dbReference type="NCBI Taxonomy" id="64648"/>
    <lineage>
        <taxon>Eukaryota</taxon>
        <taxon>Fungi</taxon>
        <taxon>Fungi incertae sedis</taxon>
        <taxon>Mucoromycota</taxon>
        <taxon>Mucoromycotina</taxon>
        <taxon>Mucoromycetes</taxon>
        <taxon>Mucorales</taxon>
        <taxon>Mucorineae</taxon>
        <taxon>Mucoraceae</taxon>
        <taxon>Mucor</taxon>
    </lineage>
</organism>